<dbReference type="Gene3D" id="1.10.8.850">
    <property type="entry name" value="Histone-lysine N methyltransferase , C-terminal domain-like"/>
    <property type="match status" value="1"/>
</dbReference>
<protein>
    <recommendedName>
        <fullName evidence="1">WIYLD domain-containing protein</fullName>
    </recommendedName>
</protein>
<name>A0ABD1LPJ5_9FABA</name>
<sequence>MLQDGLYIYMRGVHTWLARVRDKHDNIYCKSATCKPLTVYEFKPTPPLLFSFPMAPGRRTVKKGETRMDAALDAMEPFGFPRKLTRTTVNKLLKVYGGNNEGWVFIEDSGYALLIEMLLEKQANSSPQVSMIEPNPGDGPDEVTPARYSDSALLPCPNTQTSDDTPLINQAIDTVLAASENGNQLPSKGVDGVSATSKLGSELPSKGVETVSATSELGNQLTLKCVDISSATSELECQSAGNLTLVENHGRKSQQLVTKLSHRKRKPCYGWITEDEGELIELPPAPLPTVFTT</sequence>
<dbReference type="InterPro" id="IPR018848">
    <property type="entry name" value="WIYLD_domain"/>
</dbReference>
<reference evidence="2 3" key="1">
    <citation type="submission" date="2024-08" db="EMBL/GenBank/DDBJ databases">
        <title>Insights into the chromosomal genome structure of Flemingia macrophylla.</title>
        <authorList>
            <person name="Ding Y."/>
            <person name="Zhao Y."/>
            <person name="Bi W."/>
            <person name="Wu M."/>
            <person name="Zhao G."/>
            <person name="Gong Y."/>
            <person name="Li W."/>
            <person name="Zhang P."/>
        </authorList>
    </citation>
    <scope>NUCLEOTIDE SEQUENCE [LARGE SCALE GENOMIC DNA]</scope>
    <source>
        <strain evidence="2">DYQJB</strain>
        <tissue evidence="2">Leaf</tissue>
    </source>
</reference>
<evidence type="ECO:0000259" key="1">
    <source>
        <dbReference type="Pfam" id="PF10440"/>
    </source>
</evidence>
<comment type="caution">
    <text evidence="2">The sequence shown here is derived from an EMBL/GenBank/DDBJ whole genome shotgun (WGS) entry which is preliminary data.</text>
</comment>
<accession>A0ABD1LPJ5</accession>
<dbReference type="EMBL" id="JBGMDY010000008">
    <property type="protein sequence ID" value="KAL2325432.1"/>
    <property type="molecule type" value="Genomic_DNA"/>
</dbReference>
<keyword evidence="3" id="KW-1185">Reference proteome</keyword>
<dbReference type="AlphaFoldDB" id="A0ABD1LPJ5"/>
<organism evidence="2 3">
    <name type="scientific">Flemingia macrophylla</name>
    <dbReference type="NCBI Taxonomy" id="520843"/>
    <lineage>
        <taxon>Eukaryota</taxon>
        <taxon>Viridiplantae</taxon>
        <taxon>Streptophyta</taxon>
        <taxon>Embryophyta</taxon>
        <taxon>Tracheophyta</taxon>
        <taxon>Spermatophyta</taxon>
        <taxon>Magnoliopsida</taxon>
        <taxon>eudicotyledons</taxon>
        <taxon>Gunneridae</taxon>
        <taxon>Pentapetalae</taxon>
        <taxon>rosids</taxon>
        <taxon>fabids</taxon>
        <taxon>Fabales</taxon>
        <taxon>Fabaceae</taxon>
        <taxon>Papilionoideae</taxon>
        <taxon>50 kb inversion clade</taxon>
        <taxon>NPAAA clade</taxon>
        <taxon>indigoferoid/millettioid clade</taxon>
        <taxon>Phaseoleae</taxon>
        <taxon>Flemingia</taxon>
    </lineage>
</organism>
<dbReference type="InterPro" id="IPR043017">
    <property type="entry name" value="WIYLD_dom_sf"/>
</dbReference>
<dbReference type="PANTHER" id="PTHR34271:SF1">
    <property type="entry name" value="NUCLEOLAR HISTONE METHYLTRANSFERASE-RELATED PROTEIN"/>
    <property type="match status" value="1"/>
</dbReference>
<dbReference type="Proteomes" id="UP001603857">
    <property type="component" value="Unassembled WGS sequence"/>
</dbReference>
<dbReference type="Pfam" id="PF10440">
    <property type="entry name" value="WIYLD"/>
    <property type="match status" value="1"/>
</dbReference>
<evidence type="ECO:0000313" key="3">
    <source>
        <dbReference type="Proteomes" id="UP001603857"/>
    </source>
</evidence>
<proteinExistence type="predicted"/>
<feature type="domain" description="WIYLD" evidence="1">
    <location>
        <begin position="62"/>
        <end position="123"/>
    </location>
</feature>
<dbReference type="PANTHER" id="PTHR34271">
    <property type="entry name" value="NUCLEOLAR HISTONE METHYLTRANSFERASE-RELATED PROTEIN"/>
    <property type="match status" value="1"/>
</dbReference>
<evidence type="ECO:0000313" key="2">
    <source>
        <dbReference type="EMBL" id="KAL2325432.1"/>
    </source>
</evidence>
<gene>
    <name evidence="2" type="ORF">Fmac_024490</name>
</gene>